<reference evidence="3 4" key="1">
    <citation type="submission" date="2024-01" db="EMBL/GenBank/DDBJ databases">
        <title>A draft genome for the cacao thread blight pathogen Marasmiellus scandens.</title>
        <authorList>
            <person name="Baruah I.K."/>
            <person name="Leung J."/>
            <person name="Bukari Y."/>
            <person name="Amoako-Attah I."/>
            <person name="Meinhardt L.W."/>
            <person name="Bailey B.A."/>
            <person name="Cohen S.P."/>
        </authorList>
    </citation>
    <scope>NUCLEOTIDE SEQUENCE [LARGE SCALE GENOMIC DNA]</scope>
    <source>
        <strain evidence="3 4">GH-19</strain>
    </source>
</reference>
<name>A0ABR1JP14_9AGAR</name>
<proteinExistence type="predicted"/>
<dbReference type="EMBL" id="JBANRG010000010">
    <property type="protein sequence ID" value="KAK7462690.1"/>
    <property type="molecule type" value="Genomic_DNA"/>
</dbReference>
<accession>A0ABR1JP14</accession>
<organism evidence="3 4">
    <name type="scientific">Marasmiellus scandens</name>
    <dbReference type="NCBI Taxonomy" id="2682957"/>
    <lineage>
        <taxon>Eukaryota</taxon>
        <taxon>Fungi</taxon>
        <taxon>Dikarya</taxon>
        <taxon>Basidiomycota</taxon>
        <taxon>Agaricomycotina</taxon>
        <taxon>Agaricomycetes</taxon>
        <taxon>Agaricomycetidae</taxon>
        <taxon>Agaricales</taxon>
        <taxon>Marasmiineae</taxon>
        <taxon>Omphalotaceae</taxon>
        <taxon>Marasmiellus</taxon>
    </lineage>
</organism>
<keyword evidence="2" id="KW-0812">Transmembrane</keyword>
<keyword evidence="4" id="KW-1185">Reference proteome</keyword>
<comment type="caution">
    <text evidence="3">The sequence shown here is derived from an EMBL/GenBank/DDBJ whole genome shotgun (WGS) entry which is preliminary data.</text>
</comment>
<evidence type="ECO:0000313" key="3">
    <source>
        <dbReference type="EMBL" id="KAK7462690.1"/>
    </source>
</evidence>
<feature type="region of interest" description="Disordered" evidence="1">
    <location>
        <begin position="1"/>
        <end position="26"/>
    </location>
</feature>
<dbReference type="Proteomes" id="UP001498398">
    <property type="component" value="Unassembled WGS sequence"/>
</dbReference>
<evidence type="ECO:0000256" key="2">
    <source>
        <dbReference type="SAM" id="Phobius"/>
    </source>
</evidence>
<evidence type="ECO:0000256" key="1">
    <source>
        <dbReference type="SAM" id="MobiDB-lite"/>
    </source>
</evidence>
<sequence>MSMQTPLLHDDELNPGEPQVHDGFGEELPGRVETHNFIKRTWYRHKRACLLLLAASTATVALVIILVTVLTTKRTANEDTGIIPPEDEKLASDPRLEKYQTLADTLFCADWIEDDSSRTALSTASFSLPPETNLTFFLSRGGPTFGHFYISDERAPSGEITVDVLAQYEDTEEGRAELERSKACFAGQENEQGIMLWADSDAALSHVKFNISVHLPDIQGFHDISTDLTNGVFSHFIESFFDIWRPTYFGVVRLNARNARMYVGTVFAASIFVQTSNAEIKGSFWATESIALQTSNAAVFATLWTIGQHDEAETDVSVRNSNGPITAGFSMASDFSHTKLNASMYTSNGNLSIFSPRFGMPAEKPIFLLDASTSNAPVSFYLQPDFEGTFDLETTIGTASVDYNPDERDGKGRKRVVDMHRANEKSHKAGSIYWGDEPPKEDQGDIRLRSTKKDIVIKTSDSSQMDLFT</sequence>
<keyword evidence="2" id="KW-0472">Membrane</keyword>
<gene>
    <name evidence="3" type="ORF">VKT23_007278</name>
</gene>
<evidence type="ECO:0000313" key="4">
    <source>
        <dbReference type="Proteomes" id="UP001498398"/>
    </source>
</evidence>
<keyword evidence="2" id="KW-1133">Transmembrane helix</keyword>
<feature type="transmembrane region" description="Helical" evidence="2">
    <location>
        <begin position="48"/>
        <end position="70"/>
    </location>
</feature>
<protein>
    <submittedName>
        <fullName evidence="3">Uncharacterized protein</fullName>
    </submittedName>
</protein>